<sequence>MQLPGEREPVSYVRAAAAAEPPPGRSSRCRPGLGP</sequence>
<dbReference type="Ensembl" id="ENSCCNT00000034448.1">
    <property type="protein sequence ID" value="ENSCCNP00000027197.1"/>
    <property type="gene ID" value="ENSCCNG00000026332.1"/>
</dbReference>
<feature type="region of interest" description="Disordered" evidence="1">
    <location>
        <begin position="1"/>
        <end position="35"/>
    </location>
</feature>
<reference evidence="2" key="1">
    <citation type="submission" date="2023-09" db="UniProtKB">
        <authorList>
            <consortium name="Ensembl"/>
        </authorList>
    </citation>
    <scope>IDENTIFICATION</scope>
</reference>
<feature type="compositionally biased region" description="Low complexity" evidence="1">
    <location>
        <begin position="15"/>
        <end position="35"/>
    </location>
</feature>
<accession>A0A8C0XR17</accession>
<proteinExistence type="predicted"/>
<organism evidence="2">
    <name type="scientific">Castor canadensis</name>
    <name type="common">American beaver</name>
    <dbReference type="NCBI Taxonomy" id="51338"/>
    <lineage>
        <taxon>Eukaryota</taxon>
        <taxon>Metazoa</taxon>
        <taxon>Chordata</taxon>
        <taxon>Craniata</taxon>
        <taxon>Vertebrata</taxon>
        <taxon>Euteleostomi</taxon>
        <taxon>Mammalia</taxon>
        <taxon>Eutheria</taxon>
        <taxon>Euarchontoglires</taxon>
        <taxon>Glires</taxon>
        <taxon>Rodentia</taxon>
        <taxon>Castorimorpha</taxon>
        <taxon>Castoridae</taxon>
        <taxon>Castor</taxon>
    </lineage>
</organism>
<protein>
    <submittedName>
        <fullName evidence="2">Uncharacterized protein</fullName>
    </submittedName>
</protein>
<dbReference type="AlphaFoldDB" id="A0A8C0XR17"/>
<name>A0A8C0XR17_CASCN</name>
<evidence type="ECO:0000256" key="1">
    <source>
        <dbReference type="SAM" id="MobiDB-lite"/>
    </source>
</evidence>
<evidence type="ECO:0000313" key="2">
    <source>
        <dbReference type="Ensembl" id="ENSCCNP00000027197.1"/>
    </source>
</evidence>